<reference evidence="2 3" key="1">
    <citation type="submission" date="2019-07" db="EMBL/GenBank/DDBJ databases">
        <title>Rufibacter sp. nov., isolated from lake sediment.</title>
        <authorList>
            <person name="Qu J.-H."/>
        </authorList>
    </citation>
    <scope>NUCLEOTIDE SEQUENCE [LARGE SCALE GENOMIC DNA]</scope>
    <source>
        <strain evidence="2 3">NBS58-1</strain>
    </source>
</reference>
<proteinExistence type="predicted"/>
<sequence>MKSTIQLLVLTSLLFGAGCTDSKKEAASASEPGKNTSLPITTSSSSSAPVVSGQPATVSQPVSAPQPVVTAGMNPAHGQPGHRCDIPVGAPLNSPPGNTAASASGATATPAARPNTLPPAPVLPVGPPVVTAQGMNPPHGQPGHDCSVAVGAPLPKP</sequence>
<dbReference type="OrthoDB" id="678557at2"/>
<gene>
    <name evidence="2" type="ORF">FOA19_03875</name>
</gene>
<keyword evidence="3" id="KW-1185">Reference proteome</keyword>
<dbReference type="RefSeq" id="WP_149089460.1">
    <property type="nucleotide sequence ID" value="NZ_VKKY01000001.1"/>
</dbReference>
<comment type="caution">
    <text evidence="2">The sequence shown here is derived from an EMBL/GenBank/DDBJ whole genome shotgun (WGS) entry which is preliminary data.</text>
</comment>
<dbReference type="PROSITE" id="PS51257">
    <property type="entry name" value="PROKAR_LIPOPROTEIN"/>
    <property type="match status" value="1"/>
</dbReference>
<evidence type="ECO:0000313" key="3">
    <source>
        <dbReference type="Proteomes" id="UP000324133"/>
    </source>
</evidence>
<dbReference type="Proteomes" id="UP000324133">
    <property type="component" value="Unassembled WGS sequence"/>
</dbReference>
<organism evidence="2 3">
    <name type="scientific">Rufibacter hautae</name>
    <dbReference type="NCBI Taxonomy" id="2595005"/>
    <lineage>
        <taxon>Bacteria</taxon>
        <taxon>Pseudomonadati</taxon>
        <taxon>Bacteroidota</taxon>
        <taxon>Cytophagia</taxon>
        <taxon>Cytophagales</taxon>
        <taxon>Hymenobacteraceae</taxon>
        <taxon>Rufibacter</taxon>
    </lineage>
</organism>
<dbReference type="EMBL" id="VKKY01000001">
    <property type="protein sequence ID" value="KAA3439820.1"/>
    <property type="molecule type" value="Genomic_DNA"/>
</dbReference>
<accession>A0A5B6TK43</accession>
<feature type="compositionally biased region" description="Pro residues" evidence="1">
    <location>
        <begin position="116"/>
        <end position="127"/>
    </location>
</feature>
<evidence type="ECO:0000313" key="2">
    <source>
        <dbReference type="EMBL" id="KAA3439820.1"/>
    </source>
</evidence>
<feature type="region of interest" description="Disordered" evidence="1">
    <location>
        <begin position="21"/>
        <end position="157"/>
    </location>
</feature>
<evidence type="ECO:0000256" key="1">
    <source>
        <dbReference type="SAM" id="MobiDB-lite"/>
    </source>
</evidence>
<protein>
    <submittedName>
        <fullName evidence="2">Uncharacterized protein</fullName>
    </submittedName>
</protein>
<feature type="compositionally biased region" description="Low complexity" evidence="1">
    <location>
        <begin position="95"/>
        <end position="112"/>
    </location>
</feature>
<dbReference type="AlphaFoldDB" id="A0A5B6TK43"/>
<name>A0A5B6TK43_9BACT</name>
<feature type="compositionally biased region" description="Low complexity" evidence="1">
    <location>
        <begin position="57"/>
        <end position="71"/>
    </location>
</feature>